<keyword evidence="2" id="KW-1185">Reference proteome</keyword>
<dbReference type="Proteomes" id="UP000305401">
    <property type="component" value="Unassembled WGS sequence"/>
</dbReference>
<comment type="caution">
    <text evidence="1">The sequence shown here is derived from an EMBL/GenBank/DDBJ whole genome shotgun (WGS) entry which is preliminary data.</text>
</comment>
<dbReference type="EMBL" id="SSTG01000128">
    <property type="protein sequence ID" value="THG45576.1"/>
    <property type="molecule type" value="Genomic_DNA"/>
</dbReference>
<accession>A0AC61S4P3</accession>
<evidence type="ECO:0000313" key="1">
    <source>
        <dbReference type="EMBL" id="THG45576.1"/>
    </source>
</evidence>
<proteinExistence type="predicted"/>
<protein>
    <submittedName>
        <fullName evidence="1">Uncharacterized protein</fullName>
    </submittedName>
</protein>
<evidence type="ECO:0000313" key="2">
    <source>
        <dbReference type="Proteomes" id="UP000305401"/>
    </source>
</evidence>
<reference evidence="1" key="1">
    <citation type="submission" date="2019-04" db="EMBL/GenBank/DDBJ databases">
        <title>Microbes associate with the intestines of laboratory mice.</title>
        <authorList>
            <person name="Navarre W."/>
            <person name="Wong E."/>
            <person name="Huang K.C."/>
            <person name="Tropini C."/>
            <person name="Ng K."/>
            <person name="Yu B."/>
        </authorList>
    </citation>
    <scope>NUCLEOTIDE SEQUENCE</scope>
    <source>
        <strain evidence="1">NM86_A22</strain>
    </source>
</reference>
<name>A0AC61S4P3_9BACT</name>
<sequence length="307" mass="34282">MIKPHWIIIFTILLTATSCNDDIFTDRTTPTQNEITIDGDGGSHTIKIQTKGLQWIGIDTYGGNPGITCYDKTGSIIPPESPASETARINLTSPLAIFDIYINGNKLTFHSTENVTNQSNHIAITLEYEHTLEFINVYASPGTPQQLSEFEYAMEQISVDNNAKTDISANTYTNKGGMPMRAELRPYIGQQAWVELEPEYSFANYINISVPLPTHSDGKWILSDEKQIMTASKRYYMPDAVDRMLKVPIEVPPYSTITATCRITYSKAVVPFKMTIINPVSGRQFTTRGTCTATEPVNYDISLQNTK</sequence>
<gene>
    <name evidence="1" type="ORF">E5990_08855</name>
</gene>
<organism evidence="1 2">
    <name type="scientific">Muribaculum caecicola</name>
    <dbReference type="NCBI Taxonomy" id="3038144"/>
    <lineage>
        <taxon>Bacteria</taxon>
        <taxon>Pseudomonadati</taxon>
        <taxon>Bacteroidota</taxon>
        <taxon>Bacteroidia</taxon>
        <taxon>Bacteroidales</taxon>
        <taxon>Muribaculaceae</taxon>
        <taxon>Muribaculum</taxon>
    </lineage>
</organism>